<gene>
    <name evidence="2" type="ORF">IEE83_08050</name>
</gene>
<dbReference type="Proteomes" id="UP000634134">
    <property type="component" value="Unassembled WGS sequence"/>
</dbReference>
<keyword evidence="3" id="KW-1185">Reference proteome</keyword>
<evidence type="ECO:0000259" key="1">
    <source>
        <dbReference type="Pfam" id="PF09722"/>
    </source>
</evidence>
<comment type="caution">
    <text evidence="2">The sequence shown here is derived from an EMBL/GenBank/DDBJ whole genome shotgun (WGS) entry which is preliminary data.</text>
</comment>
<name>A0ABR9W8P2_9BACT</name>
<protein>
    <submittedName>
        <fullName evidence="2">DUF2384 domain-containing protein</fullName>
    </submittedName>
</protein>
<accession>A0ABR9W8P2</accession>
<dbReference type="EMBL" id="JACYGY010000001">
    <property type="protein sequence ID" value="MBE9461833.1"/>
    <property type="molecule type" value="Genomic_DNA"/>
</dbReference>
<organism evidence="2 3">
    <name type="scientific">Dyadobacter subterraneus</name>
    <dbReference type="NCBI Taxonomy" id="2773304"/>
    <lineage>
        <taxon>Bacteria</taxon>
        <taxon>Pseudomonadati</taxon>
        <taxon>Bacteroidota</taxon>
        <taxon>Cytophagia</taxon>
        <taxon>Cytophagales</taxon>
        <taxon>Spirosomataceae</taxon>
        <taxon>Dyadobacter</taxon>
    </lineage>
</organism>
<reference evidence="3" key="1">
    <citation type="submission" date="2023-07" db="EMBL/GenBank/DDBJ databases">
        <title>Dyadobacter sp. nov 'subterranea' isolated from contaminted grondwater.</title>
        <authorList>
            <person name="Szabo I."/>
            <person name="Al-Omari J."/>
            <person name="Szerdahelyi S.G."/>
            <person name="Rado J."/>
        </authorList>
    </citation>
    <scope>NUCLEOTIDE SEQUENCE [LARGE SCALE GENOMIC DNA]</scope>
    <source>
        <strain evidence="3">UP-52</strain>
    </source>
</reference>
<feature type="domain" description="Antitoxin Xre/MbcA/ParS-like toxin-binding" evidence="1">
    <location>
        <begin position="119"/>
        <end position="166"/>
    </location>
</feature>
<evidence type="ECO:0000313" key="2">
    <source>
        <dbReference type="EMBL" id="MBE9461833.1"/>
    </source>
</evidence>
<dbReference type="RefSeq" id="WP_194120085.1">
    <property type="nucleotide sequence ID" value="NZ_JACYGY010000001.1"/>
</dbReference>
<proteinExistence type="predicted"/>
<sequence>MQSSIKINSKSSKLGEDLAVVLRRKAPANEITWMILGGKQFMLNEPVSGLDFLIASGKGVPKLSIENLANVMDVPMKDMAVLLSLSYKTLARKKKTDVFGDLVSSLSIEIANTIAKGLSVFEDSEKLNRWLHKENKALNMQRPFDLLNTPTGIKLVNQILGRIEDGVYS</sequence>
<dbReference type="Pfam" id="PF09722">
    <property type="entry name" value="Xre_MbcA_ParS_C"/>
    <property type="match status" value="1"/>
</dbReference>
<evidence type="ECO:0000313" key="3">
    <source>
        <dbReference type="Proteomes" id="UP000634134"/>
    </source>
</evidence>
<dbReference type="InterPro" id="IPR024467">
    <property type="entry name" value="Xre/MbcA/ParS-like_toxin-bd"/>
</dbReference>